<dbReference type="AlphaFoldDB" id="A0AAV3Z6S1"/>
<dbReference type="Proteomes" id="UP000735302">
    <property type="component" value="Unassembled WGS sequence"/>
</dbReference>
<proteinExistence type="predicted"/>
<reference evidence="1 2" key="1">
    <citation type="journal article" date="2021" name="Elife">
        <title>Chloroplast acquisition without the gene transfer in kleptoplastic sea slugs, Plakobranchus ocellatus.</title>
        <authorList>
            <person name="Maeda T."/>
            <person name="Takahashi S."/>
            <person name="Yoshida T."/>
            <person name="Shimamura S."/>
            <person name="Takaki Y."/>
            <person name="Nagai Y."/>
            <person name="Toyoda A."/>
            <person name="Suzuki Y."/>
            <person name="Arimoto A."/>
            <person name="Ishii H."/>
            <person name="Satoh N."/>
            <person name="Nishiyama T."/>
            <person name="Hasebe M."/>
            <person name="Maruyama T."/>
            <person name="Minagawa J."/>
            <person name="Obokata J."/>
            <person name="Shigenobu S."/>
        </authorList>
    </citation>
    <scope>NUCLEOTIDE SEQUENCE [LARGE SCALE GENOMIC DNA]</scope>
</reference>
<comment type="caution">
    <text evidence="1">The sequence shown here is derived from an EMBL/GenBank/DDBJ whole genome shotgun (WGS) entry which is preliminary data.</text>
</comment>
<protein>
    <submittedName>
        <fullName evidence="1">Uncharacterized protein</fullName>
    </submittedName>
</protein>
<evidence type="ECO:0000313" key="1">
    <source>
        <dbReference type="EMBL" id="GFN90392.1"/>
    </source>
</evidence>
<dbReference type="EMBL" id="BLXT01002034">
    <property type="protein sequence ID" value="GFN90392.1"/>
    <property type="molecule type" value="Genomic_DNA"/>
</dbReference>
<organism evidence="1 2">
    <name type="scientific">Plakobranchus ocellatus</name>
    <dbReference type="NCBI Taxonomy" id="259542"/>
    <lineage>
        <taxon>Eukaryota</taxon>
        <taxon>Metazoa</taxon>
        <taxon>Spiralia</taxon>
        <taxon>Lophotrochozoa</taxon>
        <taxon>Mollusca</taxon>
        <taxon>Gastropoda</taxon>
        <taxon>Heterobranchia</taxon>
        <taxon>Euthyneura</taxon>
        <taxon>Panpulmonata</taxon>
        <taxon>Sacoglossa</taxon>
        <taxon>Placobranchoidea</taxon>
        <taxon>Plakobranchidae</taxon>
        <taxon>Plakobranchus</taxon>
    </lineage>
</organism>
<sequence>MIRYRQKLLLASRHFVSLEQTAVEASRTASSGIQYIPQGKQTWTVEISTCFSLFRHTQVPWHAVQTHSGSLARFCNESVMNGGIWQCQHTVSSFTPTHAVLISYNAFIFLRS</sequence>
<gene>
    <name evidence="1" type="ORF">PoB_001689800</name>
</gene>
<evidence type="ECO:0000313" key="2">
    <source>
        <dbReference type="Proteomes" id="UP000735302"/>
    </source>
</evidence>
<accession>A0AAV3Z6S1</accession>
<keyword evidence="2" id="KW-1185">Reference proteome</keyword>
<name>A0AAV3Z6S1_9GAST</name>